<dbReference type="InterPro" id="IPR052917">
    <property type="entry name" value="Stress-Dev_Protein"/>
</dbReference>
<name>A0A5C6A9S7_9BACT</name>
<dbReference type="SUPFAM" id="SSF50475">
    <property type="entry name" value="FMN-binding split barrel"/>
    <property type="match status" value="1"/>
</dbReference>
<dbReference type="PANTHER" id="PTHR34818:SF1">
    <property type="entry name" value="PROTEIN BLI-3"/>
    <property type="match status" value="1"/>
</dbReference>
<reference evidence="2 3" key="1">
    <citation type="submission" date="2019-02" db="EMBL/GenBank/DDBJ databases">
        <title>Deep-cultivation of Planctomycetes and their phenomic and genomic characterization uncovers novel biology.</title>
        <authorList>
            <person name="Wiegand S."/>
            <person name="Jogler M."/>
            <person name="Boedeker C."/>
            <person name="Pinto D."/>
            <person name="Vollmers J."/>
            <person name="Rivas-Marin E."/>
            <person name="Kohn T."/>
            <person name="Peeters S.H."/>
            <person name="Heuer A."/>
            <person name="Rast P."/>
            <person name="Oberbeckmann S."/>
            <person name="Bunk B."/>
            <person name="Jeske O."/>
            <person name="Meyerdierks A."/>
            <person name="Storesund J.E."/>
            <person name="Kallscheuer N."/>
            <person name="Luecker S."/>
            <person name="Lage O.M."/>
            <person name="Pohl T."/>
            <person name="Merkel B.J."/>
            <person name="Hornburger P."/>
            <person name="Mueller R.-W."/>
            <person name="Bruemmer F."/>
            <person name="Labrenz M."/>
            <person name="Spormann A.M."/>
            <person name="Op Den Camp H."/>
            <person name="Overmann J."/>
            <person name="Amann R."/>
            <person name="Jetten M.S.M."/>
            <person name="Mascher T."/>
            <person name="Medema M.H."/>
            <person name="Devos D.P."/>
            <person name="Kaster A.-K."/>
            <person name="Ovreas L."/>
            <person name="Rohde M."/>
            <person name="Galperin M.Y."/>
            <person name="Jogler C."/>
        </authorList>
    </citation>
    <scope>NUCLEOTIDE SEQUENCE [LARGE SCALE GENOMIC DNA]</scope>
    <source>
        <strain evidence="2 3">Pla100</strain>
    </source>
</reference>
<gene>
    <name evidence="2" type="ORF">Pla100_36640</name>
</gene>
<evidence type="ECO:0000259" key="1">
    <source>
        <dbReference type="Pfam" id="PF16242"/>
    </source>
</evidence>
<evidence type="ECO:0000313" key="3">
    <source>
        <dbReference type="Proteomes" id="UP000316213"/>
    </source>
</evidence>
<accession>A0A5C6A9S7</accession>
<dbReference type="Pfam" id="PF16242">
    <property type="entry name" value="Pyrid_ox_like"/>
    <property type="match status" value="1"/>
</dbReference>
<sequence>MNTEEKLIDLVHDFDTAMLVTKTDDGLHARPMAVAQATDDGELWFVTDRHSGKIADLMLDRDVAITMQSSRKFVALSGECRVVDDRAKVKELWQEGWKVWFPNGPTDPSITLLKVEPSRGEYWDNSGVEGLKYLVKAGMAYLQGDRASTDASINASVSL</sequence>
<dbReference type="AlphaFoldDB" id="A0A5C6A9S7"/>
<evidence type="ECO:0000313" key="2">
    <source>
        <dbReference type="EMBL" id="TWT95083.1"/>
    </source>
</evidence>
<comment type="caution">
    <text evidence="2">The sequence shown here is derived from an EMBL/GenBank/DDBJ whole genome shotgun (WGS) entry which is preliminary data.</text>
</comment>
<dbReference type="PANTHER" id="PTHR34818">
    <property type="entry name" value="PROTEIN BLI-3"/>
    <property type="match status" value="1"/>
</dbReference>
<keyword evidence="3" id="KW-1185">Reference proteome</keyword>
<proteinExistence type="predicted"/>
<feature type="domain" description="General stress protein FMN-binding split barrel" evidence="1">
    <location>
        <begin position="3"/>
        <end position="145"/>
    </location>
</feature>
<dbReference type="InterPro" id="IPR038725">
    <property type="entry name" value="YdaG_split_barrel_FMN-bd"/>
</dbReference>
<dbReference type="InterPro" id="IPR012349">
    <property type="entry name" value="Split_barrel_FMN-bd"/>
</dbReference>
<dbReference type="Proteomes" id="UP000316213">
    <property type="component" value="Unassembled WGS sequence"/>
</dbReference>
<protein>
    <submittedName>
        <fullName evidence="2">Pyridoxamine 5'-phosphate oxidase</fullName>
    </submittedName>
</protein>
<organism evidence="2 3">
    <name type="scientific">Neorhodopirellula pilleata</name>
    <dbReference type="NCBI Taxonomy" id="2714738"/>
    <lineage>
        <taxon>Bacteria</taxon>
        <taxon>Pseudomonadati</taxon>
        <taxon>Planctomycetota</taxon>
        <taxon>Planctomycetia</taxon>
        <taxon>Pirellulales</taxon>
        <taxon>Pirellulaceae</taxon>
        <taxon>Neorhodopirellula</taxon>
    </lineage>
</organism>
<dbReference type="EMBL" id="SJPM01000007">
    <property type="protein sequence ID" value="TWT95083.1"/>
    <property type="molecule type" value="Genomic_DNA"/>
</dbReference>
<dbReference type="OrthoDB" id="9795235at2"/>
<dbReference type="RefSeq" id="WP_146579020.1">
    <property type="nucleotide sequence ID" value="NZ_SJPM01000007.1"/>
</dbReference>
<dbReference type="Gene3D" id="2.30.110.10">
    <property type="entry name" value="Electron Transport, Fmn-binding Protein, Chain A"/>
    <property type="match status" value="1"/>
</dbReference>